<dbReference type="SMART" id="SM00345">
    <property type="entry name" value="HTH_GNTR"/>
    <property type="match status" value="1"/>
</dbReference>
<dbReference type="InterPro" id="IPR011711">
    <property type="entry name" value="GntR_C"/>
</dbReference>
<dbReference type="Gene3D" id="1.20.120.530">
    <property type="entry name" value="GntR ligand-binding domain-like"/>
    <property type="match status" value="1"/>
</dbReference>
<dbReference type="InterPro" id="IPR000524">
    <property type="entry name" value="Tscrpt_reg_HTH_GntR"/>
</dbReference>
<dbReference type="InterPro" id="IPR036388">
    <property type="entry name" value="WH-like_DNA-bd_sf"/>
</dbReference>
<dbReference type="OrthoDB" id="8638122at2"/>
<dbReference type="InterPro" id="IPR008920">
    <property type="entry name" value="TF_FadR/GntR_C"/>
</dbReference>
<dbReference type="RefSeq" id="WP_111351724.1">
    <property type="nucleotide sequence ID" value="NZ_QHHQ01000009.1"/>
</dbReference>
<comment type="caution">
    <text evidence="5">The sequence shown here is derived from an EMBL/GenBank/DDBJ whole genome shotgun (WGS) entry which is preliminary data.</text>
</comment>
<keyword evidence="6" id="KW-1185">Reference proteome</keyword>
<evidence type="ECO:0000313" key="6">
    <source>
        <dbReference type="Proteomes" id="UP000249590"/>
    </source>
</evidence>
<dbReference type="PANTHER" id="PTHR43537:SF20">
    <property type="entry name" value="HTH-TYPE TRANSCRIPTIONAL REPRESSOR GLAR"/>
    <property type="match status" value="1"/>
</dbReference>
<dbReference type="PROSITE" id="PS50949">
    <property type="entry name" value="HTH_GNTR"/>
    <property type="match status" value="1"/>
</dbReference>
<proteinExistence type="predicted"/>
<keyword evidence="2" id="KW-0238">DNA-binding</keyword>
<dbReference type="Pfam" id="PF07729">
    <property type="entry name" value="FCD"/>
    <property type="match status" value="1"/>
</dbReference>
<dbReference type="PANTHER" id="PTHR43537">
    <property type="entry name" value="TRANSCRIPTIONAL REGULATOR, GNTR FAMILY"/>
    <property type="match status" value="1"/>
</dbReference>
<evidence type="ECO:0000256" key="3">
    <source>
        <dbReference type="ARBA" id="ARBA00023163"/>
    </source>
</evidence>
<evidence type="ECO:0000259" key="4">
    <source>
        <dbReference type="PROSITE" id="PS50949"/>
    </source>
</evidence>
<dbReference type="GO" id="GO:0003700">
    <property type="term" value="F:DNA-binding transcription factor activity"/>
    <property type="evidence" value="ECO:0007669"/>
    <property type="project" value="InterPro"/>
</dbReference>
<keyword evidence="3" id="KW-0804">Transcription</keyword>
<name>A0A8B2NEL2_9HYPH</name>
<dbReference type="SUPFAM" id="SSF48008">
    <property type="entry name" value="GntR ligand-binding domain-like"/>
    <property type="match status" value="1"/>
</dbReference>
<dbReference type="Gene3D" id="1.10.10.10">
    <property type="entry name" value="Winged helix-like DNA-binding domain superfamily/Winged helix DNA-binding domain"/>
    <property type="match status" value="1"/>
</dbReference>
<dbReference type="AlphaFoldDB" id="A0A8B2NEL2"/>
<protein>
    <submittedName>
        <fullName evidence="5">GntR family transcriptional regulator</fullName>
    </submittedName>
</protein>
<evidence type="ECO:0000313" key="5">
    <source>
        <dbReference type="EMBL" id="RAH97228.1"/>
    </source>
</evidence>
<dbReference type="SUPFAM" id="SSF46785">
    <property type="entry name" value="Winged helix' DNA-binding domain"/>
    <property type="match status" value="1"/>
</dbReference>
<feature type="domain" description="HTH gntR-type" evidence="4">
    <location>
        <begin position="5"/>
        <end position="72"/>
    </location>
</feature>
<dbReference type="InterPro" id="IPR036390">
    <property type="entry name" value="WH_DNA-bd_sf"/>
</dbReference>
<evidence type="ECO:0000256" key="1">
    <source>
        <dbReference type="ARBA" id="ARBA00023015"/>
    </source>
</evidence>
<dbReference type="GO" id="GO:0003677">
    <property type="term" value="F:DNA binding"/>
    <property type="evidence" value="ECO:0007669"/>
    <property type="project" value="UniProtKB-KW"/>
</dbReference>
<sequence>MTKPQTLAQSVQDAIGNDILTGRLAPTTWLRLATLQETYGVGLSPLREAMANLAGRGLVIQEGQRGFRIAPVSQSDFEDLTQTRCHIEGLALRLSIAAGDTDWEAGILAAHHRLKRQPRSPDRLIDEEWEVLHRAFHLSLVAACHSARLTAIWHSIYDQFDRYRRIAVQASGEHPAVPATHDQLVEAALARDAAGAEAILEVHIEDSAARIDAMMAPQWAEMQKKVAARRATSGTTPR</sequence>
<organism evidence="5 6">
    <name type="scientific">Acuticoccus sediminis</name>
    <dbReference type="NCBI Taxonomy" id="2184697"/>
    <lineage>
        <taxon>Bacteria</taxon>
        <taxon>Pseudomonadati</taxon>
        <taxon>Pseudomonadota</taxon>
        <taxon>Alphaproteobacteria</taxon>
        <taxon>Hyphomicrobiales</taxon>
        <taxon>Amorphaceae</taxon>
        <taxon>Acuticoccus</taxon>
    </lineage>
</organism>
<dbReference type="Pfam" id="PF00392">
    <property type="entry name" value="GntR"/>
    <property type="match status" value="1"/>
</dbReference>
<gene>
    <name evidence="5" type="ORF">DLJ53_28890</name>
</gene>
<dbReference type="SMART" id="SM00895">
    <property type="entry name" value="FCD"/>
    <property type="match status" value="1"/>
</dbReference>
<keyword evidence="1" id="KW-0805">Transcription regulation</keyword>
<dbReference type="Proteomes" id="UP000249590">
    <property type="component" value="Unassembled WGS sequence"/>
</dbReference>
<reference evidence="5 6" key="1">
    <citation type="submission" date="2018-05" db="EMBL/GenBank/DDBJ databases">
        <title>Acuticoccus sediminis sp. nov., isolated from deep-sea sediment of Indian Ocean.</title>
        <authorList>
            <person name="Liu X."/>
            <person name="Lai Q."/>
            <person name="Du Y."/>
            <person name="Sun F."/>
            <person name="Zhang X."/>
            <person name="Wang S."/>
            <person name="Shao Z."/>
        </authorList>
    </citation>
    <scope>NUCLEOTIDE SEQUENCE [LARGE SCALE GENOMIC DNA]</scope>
    <source>
        <strain evidence="5 6">PTG4-2</strain>
    </source>
</reference>
<dbReference type="EMBL" id="QHHQ01000009">
    <property type="protein sequence ID" value="RAH97228.1"/>
    <property type="molecule type" value="Genomic_DNA"/>
</dbReference>
<accession>A0A8B2NEL2</accession>
<evidence type="ECO:0000256" key="2">
    <source>
        <dbReference type="ARBA" id="ARBA00023125"/>
    </source>
</evidence>